<keyword evidence="6 8" id="KW-0408">Iron</keyword>
<dbReference type="Pfam" id="PF00067">
    <property type="entry name" value="p450"/>
    <property type="match status" value="1"/>
</dbReference>
<keyword evidence="4 8" id="KW-0479">Metal-binding</keyword>
<dbReference type="PANTHER" id="PTHR46696:SF5">
    <property type="entry name" value="CYTOCHROME P450 BJ-1"/>
    <property type="match status" value="1"/>
</dbReference>
<evidence type="ECO:0000256" key="1">
    <source>
        <dbReference type="ARBA" id="ARBA00001971"/>
    </source>
</evidence>
<keyword evidence="7 8" id="KW-0503">Monooxygenase</keyword>
<organism evidence="9 10">
    <name type="scientific">Pseudonocardia benzenivorans</name>
    <dbReference type="NCBI Taxonomy" id="228005"/>
    <lineage>
        <taxon>Bacteria</taxon>
        <taxon>Bacillati</taxon>
        <taxon>Actinomycetota</taxon>
        <taxon>Actinomycetes</taxon>
        <taxon>Pseudonocardiales</taxon>
        <taxon>Pseudonocardiaceae</taxon>
        <taxon>Pseudonocardia</taxon>
    </lineage>
</organism>
<protein>
    <submittedName>
        <fullName evidence="9">Cytochrome P450</fullName>
    </submittedName>
</protein>
<gene>
    <name evidence="9" type="ORF">ACFQ34_17190</name>
</gene>
<dbReference type="InterPro" id="IPR036396">
    <property type="entry name" value="Cyt_P450_sf"/>
</dbReference>
<comment type="cofactor">
    <cofactor evidence="1">
        <name>heme</name>
        <dbReference type="ChEBI" id="CHEBI:30413"/>
    </cofactor>
</comment>
<evidence type="ECO:0000256" key="7">
    <source>
        <dbReference type="ARBA" id="ARBA00023033"/>
    </source>
</evidence>
<dbReference type="CDD" id="cd11031">
    <property type="entry name" value="Cyp158A-like"/>
    <property type="match status" value="1"/>
</dbReference>
<dbReference type="EMBL" id="JBHTMB010000141">
    <property type="protein sequence ID" value="MFD1235028.1"/>
    <property type="molecule type" value="Genomic_DNA"/>
</dbReference>
<comment type="caution">
    <text evidence="9">The sequence shown here is derived from an EMBL/GenBank/DDBJ whole genome shotgun (WGS) entry which is preliminary data.</text>
</comment>
<dbReference type="SUPFAM" id="SSF48264">
    <property type="entry name" value="Cytochrome P450"/>
    <property type="match status" value="1"/>
</dbReference>
<accession>A0ABW3VL60</accession>
<reference evidence="10" key="1">
    <citation type="journal article" date="2019" name="Int. J. Syst. Evol. Microbiol.">
        <title>The Global Catalogue of Microorganisms (GCM) 10K type strain sequencing project: providing services to taxonomists for standard genome sequencing and annotation.</title>
        <authorList>
            <consortium name="The Broad Institute Genomics Platform"/>
            <consortium name="The Broad Institute Genome Sequencing Center for Infectious Disease"/>
            <person name="Wu L."/>
            <person name="Ma J."/>
        </authorList>
    </citation>
    <scope>NUCLEOTIDE SEQUENCE [LARGE SCALE GENOMIC DNA]</scope>
    <source>
        <strain evidence="10">CCUG 49018</strain>
    </source>
</reference>
<dbReference type="RefSeq" id="WP_346091535.1">
    <property type="nucleotide sequence ID" value="NZ_BAABKS010000029.1"/>
</dbReference>
<evidence type="ECO:0000313" key="9">
    <source>
        <dbReference type="EMBL" id="MFD1235028.1"/>
    </source>
</evidence>
<dbReference type="PRINTS" id="PR00359">
    <property type="entry name" value="BP450"/>
</dbReference>
<proteinExistence type="inferred from homology"/>
<dbReference type="PANTHER" id="PTHR46696">
    <property type="entry name" value="P450, PUTATIVE (EUROFUNG)-RELATED"/>
    <property type="match status" value="1"/>
</dbReference>
<comment type="similarity">
    <text evidence="2 8">Belongs to the cytochrome P450 family.</text>
</comment>
<evidence type="ECO:0000256" key="6">
    <source>
        <dbReference type="ARBA" id="ARBA00023004"/>
    </source>
</evidence>
<evidence type="ECO:0000313" key="10">
    <source>
        <dbReference type="Proteomes" id="UP001597182"/>
    </source>
</evidence>
<dbReference type="Gene3D" id="1.10.630.10">
    <property type="entry name" value="Cytochrome P450"/>
    <property type="match status" value="1"/>
</dbReference>
<keyword evidence="3 8" id="KW-0349">Heme</keyword>
<keyword evidence="5 8" id="KW-0560">Oxidoreductase</keyword>
<dbReference type="InterPro" id="IPR017972">
    <property type="entry name" value="Cyt_P450_CS"/>
</dbReference>
<evidence type="ECO:0000256" key="3">
    <source>
        <dbReference type="ARBA" id="ARBA00022617"/>
    </source>
</evidence>
<evidence type="ECO:0000256" key="5">
    <source>
        <dbReference type="ARBA" id="ARBA00023002"/>
    </source>
</evidence>
<evidence type="ECO:0000256" key="2">
    <source>
        <dbReference type="ARBA" id="ARBA00010617"/>
    </source>
</evidence>
<evidence type="ECO:0000256" key="8">
    <source>
        <dbReference type="RuleBase" id="RU000461"/>
    </source>
</evidence>
<dbReference type="InterPro" id="IPR002397">
    <property type="entry name" value="Cyt_P450_B"/>
</dbReference>
<sequence>MTDLATAATTELPRLPFPRESVIDVAPLYAQLRAAAPITPVRTTAGDPAWLVTGYAEARVLFADPRLGRAHPDPERAARISGSAVLGGSIGDAADEHEQHARMRALLAPAFSARRMQALTAGVEQLVTTLLDDLAAHGSPADLHALLSLPLPVLVICELLGVPYADRDRFRAASEGAGGLTDREASARAMGELVAYIHEIVDRKRHEPGEDVLSDLAARIPRGDDGSGDAAVAQLGAGLLFAGHETTVTRIDVGTVLLLTDPGQWSALAADPGRVRGAVEEILRLAAPSAGGGLPRYAQADIEIGGVRIATGDAVLLSPGAANRDPARFDEPDRFDAARPSNLHLAFGHGARYCVGAALARVELAAVFTELPRRFPGLALAVDPADLALRTDLLTGGFDALPVRW</sequence>
<name>A0ABW3VL60_9PSEU</name>
<keyword evidence="10" id="KW-1185">Reference proteome</keyword>
<dbReference type="PRINTS" id="PR00385">
    <property type="entry name" value="P450"/>
</dbReference>
<evidence type="ECO:0000256" key="4">
    <source>
        <dbReference type="ARBA" id="ARBA00022723"/>
    </source>
</evidence>
<dbReference type="InterPro" id="IPR001128">
    <property type="entry name" value="Cyt_P450"/>
</dbReference>
<dbReference type="PROSITE" id="PS00086">
    <property type="entry name" value="CYTOCHROME_P450"/>
    <property type="match status" value="1"/>
</dbReference>
<dbReference type="Proteomes" id="UP001597182">
    <property type="component" value="Unassembled WGS sequence"/>
</dbReference>